<evidence type="ECO:0000256" key="1">
    <source>
        <dbReference type="ARBA" id="ARBA00022801"/>
    </source>
</evidence>
<evidence type="ECO:0000259" key="2">
    <source>
        <dbReference type="PROSITE" id="PS51724"/>
    </source>
</evidence>
<sequence length="319" mass="35151">MSFAYNNMINVIGDIMAQYKIAVDAGHGGSDYGATYNGRAEKDDNLKLALAVGDILEKNGIDVVYTRTTDEYETPFKKATDANDAKADYFVSIHRNSSPTPNQYTGVETLVYNNSGIKSQMAANINSELEKAGFKNLGITERPNLVVLKRTKMPAVLVEASFINNDKDNETFDKNFNQIANGIADGILKTLGIKPKTNNTTAQAASGEAPSVKSDSAKSAEIMPAACEKKPAPPAKPACNCDDDLSPEPLYRVQVGAYRNKNNADRMLNSLLIEGFPAFIIYENDYYKVQVGAFRQLSNAIKMEQKLRKFRYNTYIVYS</sequence>
<dbReference type="EC" id="3.5.1.28" evidence="3"/>
<dbReference type="InterPro" id="IPR007730">
    <property type="entry name" value="SPOR-like_dom"/>
</dbReference>
<feature type="domain" description="SPOR" evidence="2">
    <location>
        <begin position="245"/>
        <end position="319"/>
    </location>
</feature>
<accession>A0A174YVI0</accession>
<dbReference type="OrthoDB" id="9772024at2"/>
<dbReference type="GO" id="GO:0008745">
    <property type="term" value="F:N-acetylmuramoyl-L-alanine amidase activity"/>
    <property type="evidence" value="ECO:0007669"/>
    <property type="project" value="UniProtKB-EC"/>
</dbReference>
<dbReference type="SUPFAM" id="SSF110997">
    <property type="entry name" value="Sporulation related repeat"/>
    <property type="match status" value="1"/>
</dbReference>
<dbReference type="PANTHER" id="PTHR30404">
    <property type="entry name" value="N-ACETYLMURAMOYL-L-ALANINE AMIDASE"/>
    <property type="match status" value="1"/>
</dbReference>
<dbReference type="GO" id="GO:0042834">
    <property type="term" value="F:peptidoglycan binding"/>
    <property type="evidence" value="ECO:0007669"/>
    <property type="project" value="InterPro"/>
</dbReference>
<dbReference type="Gene3D" id="3.40.630.40">
    <property type="entry name" value="Zn-dependent exopeptidases"/>
    <property type="match status" value="1"/>
</dbReference>
<reference evidence="3 4" key="1">
    <citation type="submission" date="2015-09" db="EMBL/GenBank/DDBJ databases">
        <authorList>
            <consortium name="Pathogen Informatics"/>
        </authorList>
    </citation>
    <scope>NUCLEOTIDE SEQUENCE [LARGE SCALE GENOMIC DNA]</scope>
    <source>
        <strain evidence="3 4">2789STDY5834875</strain>
    </source>
</reference>
<evidence type="ECO:0000313" key="4">
    <source>
        <dbReference type="Proteomes" id="UP000095621"/>
    </source>
</evidence>
<dbReference type="PROSITE" id="PS51724">
    <property type="entry name" value="SPOR"/>
    <property type="match status" value="1"/>
</dbReference>
<dbReference type="Proteomes" id="UP000095621">
    <property type="component" value="Unassembled WGS sequence"/>
</dbReference>
<dbReference type="AlphaFoldDB" id="A0A174YVI0"/>
<evidence type="ECO:0000313" key="3">
    <source>
        <dbReference type="EMBL" id="CUQ76689.1"/>
    </source>
</evidence>
<dbReference type="SMART" id="SM00646">
    <property type="entry name" value="Ami_3"/>
    <property type="match status" value="1"/>
</dbReference>
<organism evidence="3 4">
    <name type="scientific">Lachnospira eligens</name>
    <dbReference type="NCBI Taxonomy" id="39485"/>
    <lineage>
        <taxon>Bacteria</taxon>
        <taxon>Bacillati</taxon>
        <taxon>Bacillota</taxon>
        <taxon>Clostridia</taxon>
        <taxon>Lachnospirales</taxon>
        <taxon>Lachnospiraceae</taxon>
        <taxon>Lachnospira</taxon>
    </lineage>
</organism>
<dbReference type="CDD" id="cd02696">
    <property type="entry name" value="MurNAc-LAA"/>
    <property type="match status" value="1"/>
</dbReference>
<dbReference type="PANTHER" id="PTHR30404:SF0">
    <property type="entry name" value="N-ACETYLMURAMOYL-L-ALANINE AMIDASE AMIC"/>
    <property type="match status" value="1"/>
</dbReference>
<name>A0A174YVI0_9FIRM</name>
<protein>
    <submittedName>
        <fullName evidence="3">Sporulation-specific N-acetylmuramoyl-L-alanine amidase</fullName>
        <ecNumber evidence="3">3.5.1.28</ecNumber>
    </submittedName>
</protein>
<dbReference type="GO" id="GO:0009253">
    <property type="term" value="P:peptidoglycan catabolic process"/>
    <property type="evidence" value="ECO:0007669"/>
    <property type="project" value="InterPro"/>
</dbReference>
<dbReference type="Pfam" id="PF01520">
    <property type="entry name" value="Amidase_3"/>
    <property type="match status" value="1"/>
</dbReference>
<dbReference type="SUPFAM" id="SSF53187">
    <property type="entry name" value="Zn-dependent exopeptidases"/>
    <property type="match status" value="1"/>
</dbReference>
<proteinExistence type="predicted"/>
<dbReference type="Gene3D" id="3.30.70.1070">
    <property type="entry name" value="Sporulation related repeat"/>
    <property type="match status" value="1"/>
</dbReference>
<dbReference type="GO" id="GO:0030288">
    <property type="term" value="C:outer membrane-bounded periplasmic space"/>
    <property type="evidence" value="ECO:0007669"/>
    <property type="project" value="TreeGrafter"/>
</dbReference>
<keyword evidence="1 3" id="KW-0378">Hydrolase</keyword>
<gene>
    <name evidence="3" type="primary">cwlC</name>
    <name evidence="3" type="ORF">ERS852490_01200</name>
</gene>
<dbReference type="EMBL" id="CZBU01000002">
    <property type="protein sequence ID" value="CUQ76689.1"/>
    <property type="molecule type" value="Genomic_DNA"/>
</dbReference>
<dbReference type="InterPro" id="IPR036680">
    <property type="entry name" value="SPOR-like_sf"/>
</dbReference>
<dbReference type="InterPro" id="IPR002508">
    <property type="entry name" value="MurNAc-LAA_cat"/>
</dbReference>
<dbReference type="InterPro" id="IPR050695">
    <property type="entry name" value="N-acetylmuramoyl_amidase_3"/>
</dbReference>
<dbReference type="Pfam" id="PF05036">
    <property type="entry name" value="SPOR"/>
    <property type="match status" value="1"/>
</dbReference>